<comment type="subcellular location">
    <subcellularLocation>
        <location evidence="1">Membrane</location>
        <topology evidence="1">Multi-pass membrane protein</topology>
    </subcellularLocation>
</comment>
<evidence type="ECO:0000256" key="1">
    <source>
        <dbReference type="ARBA" id="ARBA00004141"/>
    </source>
</evidence>
<organism evidence="8">
    <name type="scientific">Magallana gigas</name>
    <name type="common">Pacific oyster</name>
    <name type="synonym">Crassostrea gigas</name>
    <dbReference type="NCBI Taxonomy" id="29159"/>
    <lineage>
        <taxon>Eukaryota</taxon>
        <taxon>Metazoa</taxon>
        <taxon>Spiralia</taxon>
        <taxon>Lophotrochozoa</taxon>
        <taxon>Mollusca</taxon>
        <taxon>Bivalvia</taxon>
        <taxon>Autobranchia</taxon>
        <taxon>Pteriomorphia</taxon>
        <taxon>Ostreida</taxon>
        <taxon>Ostreoidea</taxon>
        <taxon>Ostreidae</taxon>
        <taxon>Magallana</taxon>
    </lineage>
</organism>
<dbReference type="InterPro" id="IPR038213">
    <property type="entry name" value="IFI6/IFI27-like_sf"/>
</dbReference>
<dbReference type="GO" id="GO:0001836">
    <property type="term" value="P:release of cytochrome c from mitochondria"/>
    <property type="evidence" value="ECO:0007669"/>
    <property type="project" value="TreeGrafter"/>
</dbReference>
<evidence type="ECO:0000256" key="3">
    <source>
        <dbReference type="ARBA" id="ARBA00022692"/>
    </source>
</evidence>
<evidence type="ECO:0000256" key="2">
    <source>
        <dbReference type="ARBA" id="ARBA00007262"/>
    </source>
</evidence>
<feature type="region of interest" description="Disordered" evidence="6">
    <location>
        <begin position="475"/>
        <end position="506"/>
    </location>
</feature>
<dbReference type="InParanoid" id="K1QMG7"/>
<evidence type="ECO:0000256" key="4">
    <source>
        <dbReference type="ARBA" id="ARBA00022989"/>
    </source>
</evidence>
<feature type="transmembrane region" description="Helical" evidence="7">
    <location>
        <begin position="415"/>
        <end position="437"/>
    </location>
</feature>
<evidence type="ECO:0000256" key="6">
    <source>
        <dbReference type="SAM" id="MobiDB-lite"/>
    </source>
</evidence>
<dbReference type="HOGENOM" id="CLU_507393_0_0_1"/>
<gene>
    <name evidence="8" type="ORF">CGI_10012322</name>
</gene>
<dbReference type="InterPro" id="IPR013083">
    <property type="entry name" value="Znf_RING/FYVE/PHD"/>
</dbReference>
<dbReference type="Gene3D" id="3.30.40.10">
    <property type="entry name" value="Zinc/RING finger domain, C3HC4 (zinc finger)"/>
    <property type="match status" value="1"/>
</dbReference>
<keyword evidence="5 7" id="KW-0472">Membrane</keyword>
<dbReference type="Pfam" id="PF06140">
    <property type="entry name" value="Ifi-6-16"/>
    <property type="match status" value="1"/>
</dbReference>
<dbReference type="Pfam" id="PF13920">
    <property type="entry name" value="zf-C3HC4_3"/>
    <property type="match status" value="1"/>
</dbReference>
<dbReference type="PANTHER" id="PTHR16932">
    <property type="entry name" value="INTERFERON ALPHA-INDUCIBLE PROTEIN 27"/>
    <property type="match status" value="1"/>
</dbReference>
<dbReference type="GO" id="GO:0031966">
    <property type="term" value="C:mitochondrial membrane"/>
    <property type="evidence" value="ECO:0007669"/>
    <property type="project" value="TreeGrafter"/>
</dbReference>
<protein>
    <submittedName>
        <fullName evidence="8">Interferon alpha-inducible protein 27</fullName>
    </submittedName>
</protein>
<evidence type="ECO:0000256" key="5">
    <source>
        <dbReference type="ARBA" id="ARBA00023136"/>
    </source>
</evidence>
<evidence type="ECO:0000313" key="8">
    <source>
        <dbReference type="EMBL" id="EKC30030.1"/>
    </source>
</evidence>
<comment type="similarity">
    <text evidence="2">Belongs to the IFI6/IFI27 family.</text>
</comment>
<reference evidence="8" key="1">
    <citation type="journal article" date="2012" name="Nature">
        <title>The oyster genome reveals stress adaptation and complexity of shell formation.</title>
        <authorList>
            <person name="Zhang G."/>
            <person name="Fang X."/>
            <person name="Guo X."/>
            <person name="Li L."/>
            <person name="Luo R."/>
            <person name="Xu F."/>
            <person name="Yang P."/>
            <person name="Zhang L."/>
            <person name="Wang X."/>
            <person name="Qi H."/>
            <person name="Xiong Z."/>
            <person name="Que H."/>
            <person name="Xie Y."/>
            <person name="Holland P.W."/>
            <person name="Paps J."/>
            <person name="Zhu Y."/>
            <person name="Wu F."/>
            <person name="Chen Y."/>
            <person name="Wang J."/>
            <person name="Peng C."/>
            <person name="Meng J."/>
            <person name="Yang L."/>
            <person name="Liu J."/>
            <person name="Wen B."/>
            <person name="Zhang N."/>
            <person name="Huang Z."/>
            <person name="Zhu Q."/>
            <person name="Feng Y."/>
            <person name="Mount A."/>
            <person name="Hedgecock D."/>
            <person name="Xu Z."/>
            <person name="Liu Y."/>
            <person name="Domazet-Loso T."/>
            <person name="Du Y."/>
            <person name="Sun X."/>
            <person name="Zhang S."/>
            <person name="Liu B."/>
            <person name="Cheng P."/>
            <person name="Jiang X."/>
            <person name="Li J."/>
            <person name="Fan D."/>
            <person name="Wang W."/>
            <person name="Fu W."/>
            <person name="Wang T."/>
            <person name="Wang B."/>
            <person name="Zhang J."/>
            <person name="Peng Z."/>
            <person name="Li Y."/>
            <person name="Li N."/>
            <person name="Wang J."/>
            <person name="Chen M."/>
            <person name="He Y."/>
            <person name="Tan F."/>
            <person name="Song X."/>
            <person name="Zheng Q."/>
            <person name="Huang R."/>
            <person name="Yang H."/>
            <person name="Du X."/>
            <person name="Chen L."/>
            <person name="Yang M."/>
            <person name="Gaffney P.M."/>
            <person name="Wang S."/>
            <person name="Luo L."/>
            <person name="She Z."/>
            <person name="Ming Y."/>
            <person name="Huang W."/>
            <person name="Zhang S."/>
            <person name="Huang B."/>
            <person name="Zhang Y."/>
            <person name="Qu T."/>
            <person name="Ni P."/>
            <person name="Miao G."/>
            <person name="Wang J."/>
            <person name="Wang Q."/>
            <person name="Steinberg C.E."/>
            <person name="Wang H."/>
            <person name="Li N."/>
            <person name="Qian L."/>
            <person name="Zhang G."/>
            <person name="Li Y."/>
            <person name="Yang H."/>
            <person name="Liu X."/>
            <person name="Wang J."/>
            <person name="Yin Y."/>
            <person name="Wang J."/>
        </authorList>
    </citation>
    <scope>NUCLEOTIDE SEQUENCE [LARGE SCALE GENOMIC DNA]</scope>
    <source>
        <strain evidence="8">05x7-T-G4-1.051#20</strain>
    </source>
</reference>
<evidence type="ECO:0000256" key="7">
    <source>
        <dbReference type="SAM" id="Phobius"/>
    </source>
</evidence>
<feature type="compositionally biased region" description="Polar residues" evidence="6">
    <location>
        <begin position="497"/>
        <end position="506"/>
    </location>
</feature>
<accession>K1QMG7</accession>
<keyword evidence="3 7" id="KW-0812">Transmembrane</keyword>
<dbReference type="PANTHER" id="PTHR16932:SF25">
    <property type="entry name" value="INTERFERON ALPHA-INDUCIBLE PROTEIN 6"/>
    <property type="match status" value="1"/>
</dbReference>
<dbReference type="AlphaFoldDB" id="K1QMG7"/>
<sequence length="537" mass="56923">MEWNLRKNYEFCLDPYDEEGETAKGSDYLEESSRNECERMKERRHAQTPIKKKMWMLVFDVEENKHRPPGPPILLKKVLDKSGHNGVKANLKKHDKVLYDAGGKLQEAFIVSQSDNKEELDKKYEKMVALMKQVQEESSGNLWHYTKVIGGGVLAGGLAVAAAPLALSAAGFTAGGIAAGSFASQLMSWAAIANGGGVAAGGLVATLQSAGAAGIGFFSNLVIGSAAGTAGSALTHTLSEKPGSSEGAENQCKICLDGKLDTVFEPCGHLFTCSSCAKKLRIVDKPECTCLFQPGSVLGRQKAACWILVYFPAEDAVGHPILLQEVETLMGDTGDQAGLGEGDTCLAPFFVGDGLHTARIIKRSEKRIELLQEYGKILNLRKLSDGDFLSKIGKVDTGEYSITENSHKHVSKWRYVNYLGGGIALGGLTAMAAPVAFTAGGGALVAATVATKVVPFLALVGVGSMAAKDIMVEEEDFDKEDKSPTKAVGTSCKDSDTATTGSDNPSVFSTSGLSSAVQGVFSWFSGSSHNQGEFSLL</sequence>
<dbReference type="EMBL" id="JH817876">
    <property type="protein sequence ID" value="EKC30030.1"/>
    <property type="molecule type" value="Genomic_DNA"/>
</dbReference>
<feature type="transmembrane region" description="Helical" evidence="7">
    <location>
        <begin position="443"/>
        <end position="462"/>
    </location>
</feature>
<name>K1QMG7_MAGGI</name>
<keyword evidence="4 7" id="KW-1133">Transmembrane helix</keyword>
<dbReference type="GO" id="GO:0097193">
    <property type="term" value="P:intrinsic apoptotic signaling pathway"/>
    <property type="evidence" value="ECO:0007669"/>
    <property type="project" value="TreeGrafter"/>
</dbReference>
<dbReference type="Gene3D" id="6.10.110.10">
    <property type="match status" value="1"/>
</dbReference>
<proteinExistence type="inferred from homology"/>
<dbReference type="InterPro" id="IPR009311">
    <property type="entry name" value="IFI6/IFI27-like"/>
</dbReference>